<dbReference type="Pfam" id="PF18595">
    <property type="entry name" value="Nuf2_DHR10-like"/>
    <property type="match status" value="1"/>
</dbReference>
<dbReference type="GO" id="GO:0045132">
    <property type="term" value="P:meiotic chromosome segregation"/>
    <property type="evidence" value="ECO:0007669"/>
    <property type="project" value="TreeGrafter"/>
</dbReference>
<gene>
    <name evidence="16" type="primary">NUF2</name>
    <name evidence="15" type="ORF">BRETT_001034</name>
    <name evidence="16" type="ORF">DEBR0S4_13520G</name>
</gene>
<keyword evidence="7" id="KW-0995">Kinetochore</keyword>
<evidence type="ECO:0000256" key="3">
    <source>
        <dbReference type="ARBA" id="ARBA00005498"/>
    </source>
</evidence>
<evidence type="ECO:0000313" key="15">
    <source>
        <dbReference type="EMBL" id="QOU21312.1"/>
    </source>
</evidence>
<feature type="coiled-coil region" evidence="12">
    <location>
        <begin position="312"/>
        <end position="349"/>
    </location>
</feature>
<protein>
    <submittedName>
        <fullName evidence="16">DEBR0S4_13520g1_1</fullName>
    </submittedName>
</protein>
<reference evidence="16 17" key="1">
    <citation type="submission" date="2019-07" db="EMBL/GenBank/DDBJ databases">
        <authorList>
            <person name="Friedrich A."/>
            <person name="Schacherer J."/>
        </authorList>
    </citation>
    <scope>NUCLEOTIDE SEQUENCE [LARGE SCALE GENOMIC DNA]</scope>
</reference>
<comment type="subcellular location">
    <subcellularLocation>
        <location evidence="2">Chromosome</location>
        <location evidence="2">Centromere</location>
        <location evidence="2">Kinetochore</location>
    </subcellularLocation>
    <subcellularLocation>
        <location evidence="1">Nucleus</location>
    </subcellularLocation>
</comment>
<keyword evidence="5" id="KW-0132">Cell division</keyword>
<dbReference type="InterPro" id="IPR005549">
    <property type="entry name" value="Kinetochore_Nuf2_N"/>
</dbReference>
<sequence length="468" mass="54329">MARPSAIYRTSRASTVSKARYKFPILDASEIIEVFDALDFGISEDTLVKPTSSFMNSLIEQIIDKFLYISPFTLHKQIEETHINDSMEEESLHNAMNIVAAKHVVYKFMCDCGVDDFSIKDIFKPEPVRVRIILSAIINFARFREERMSNCDELLESSDDVIIKYKDEHRSYEDIQERVASLRNEQNINGLTAESVDQSSSELEAKLKNLQRSQQRLASAHTKYKSSKASLVKELETQGALYEASEKELEKIQPYIKESPEGIRELISKMEDSLKEERLKLNELEGKSKNVAIALESFQILTQEFRSLNKLLDVAQVEVNKHEDSNSKLKELKDRMEHSNDLIADYSVRISQAKRQLQHSDDRIQKLTNFYVEKMRSLEKKVHDNQERLDTLITKKANQEIDSDNKRAQIESWKGRMAELRRGFEFECKEANFELNKLESHIKLYKSEIVKKIKSQKQLMKSFHDGQV</sequence>
<proteinExistence type="inferred from homology"/>
<dbReference type="InterPro" id="IPR038275">
    <property type="entry name" value="Nuf2_N_sf"/>
</dbReference>
<keyword evidence="11" id="KW-0137">Centromere</keyword>
<dbReference type="Gene3D" id="1.10.418.60">
    <property type="entry name" value="Ncd80 complex, Nuf2 subunit"/>
    <property type="match status" value="1"/>
</dbReference>
<evidence type="ECO:0000313" key="17">
    <source>
        <dbReference type="Proteomes" id="UP000478008"/>
    </source>
</evidence>
<evidence type="ECO:0000259" key="14">
    <source>
        <dbReference type="Pfam" id="PF18595"/>
    </source>
</evidence>
<evidence type="ECO:0000256" key="6">
    <source>
        <dbReference type="ARBA" id="ARBA00022776"/>
    </source>
</evidence>
<reference evidence="15" key="2">
    <citation type="submission" date="2020-10" db="EMBL/GenBank/DDBJ databases">
        <authorList>
            <person name="Palmer J.M."/>
        </authorList>
    </citation>
    <scope>NUCLEOTIDE SEQUENCE</scope>
    <source>
        <strain evidence="15">UCD 2041</strain>
    </source>
</reference>
<dbReference type="GO" id="GO:0031262">
    <property type="term" value="C:Ndc80 complex"/>
    <property type="evidence" value="ECO:0007669"/>
    <property type="project" value="InterPro"/>
</dbReference>
<evidence type="ECO:0000259" key="13">
    <source>
        <dbReference type="Pfam" id="PF03800"/>
    </source>
</evidence>
<evidence type="ECO:0000256" key="1">
    <source>
        <dbReference type="ARBA" id="ARBA00004123"/>
    </source>
</evidence>
<dbReference type="GO" id="GO:0051315">
    <property type="term" value="P:attachment of mitotic spindle microtubules to kinetochore"/>
    <property type="evidence" value="ECO:0007669"/>
    <property type="project" value="TreeGrafter"/>
</dbReference>
<dbReference type="OrthoDB" id="8194677at2759"/>
<accession>A0A7D9H397</accession>
<dbReference type="PANTHER" id="PTHR21650:SF2">
    <property type="entry name" value="KINETOCHORE PROTEIN NUF2"/>
    <property type="match status" value="1"/>
</dbReference>
<dbReference type="GO" id="GO:0007052">
    <property type="term" value="P:mitotic spindle organization"/>
    <property type="evidence" value="ECO:0007669"/>
    <property type="project" value="TreeGrafter"/>
</dbReference>
<name>A0A7D9H397_DEKBR</name>
<keyword evidence="6" id="KW-0498">Mitosis</keyword>
<comment type="similarity">
    <text evidence="3">Belongs to the NUF2 family.</text>
</comment>
<evidence type="ECO:0000256" key="11">
    <source>
        <dbReference type="ARBA" id="ARBA00023328"/>
    </source>
</evidence>
<keyword evidence="9" id="KW-0539">Nucleus</keyword>
<dbReference type="Proteomes" id="UP000478008">
    <property type="component" value="Unassembled WGS sequence"/>
</dbReference>
<keyword evidence="10" id="KW-0131">Cell cycle</keyword>
<feature type="domain" description="Nuf2 DHR10-like" evidence="14">
    <location>
        <begin position="272"/>
        <end position="381"/>
    </location>
</feature>
<evidence type="ECO:0000256" key="4">
    <source>
        <dbReference type="ARBA" id="ARBA00022454"/>
    </source>
</evidence>
<dbReference type="Pfam" id="PF03800">
    <property type="entry name" value="Nuf2"/>
    <property type="match status" value="1"/>
</dbReference>
<feature type="domain" description="Kinetochore protein Nuf2 N-terminal" evidence="13">
    <location>
        <begin position="21"/>
        <end position="158"/>
    </location>
</feature>
<dbReference type="EMBL" id="CABFWN010000004">
    <property type="protein sequence ID" value="VUG19227.1"/>
    <property type="molecule type" value="Genomic_DNA"/>
</dbReference>
<keyword evidence="17" id="KW-1185">Reference proteome</keyword>
<keyword evidence="8 12" id="KW-0175">Coiled coil</keyword>
<dbReference type="Proteomes" id="UP000663131">
    <property type="component" value="Chromosome 8"/>
</dbReference>
<evidence type="ECO:0000256" key="10">
    <source>
        <dbReference type="ARBA" id="ARBA00023306"/>
    </source>
</evidence>
<evidence type="ECO:0000313" key="16">
    <source>
        <dbReference type="EMBL" id="VUG19227.1"/>
    </source>
</evidence>
<dbReference type="InterPro" id="IPR041112">
    <property type="entry name" value="Nuf2_DHR10-like"/>
</dbReference>
<dbReference type="PANTHER" id="PTHR21650">
    <property type="entry name" value="MEMBRALIN/KINETOCHORE PROTEIN NUF2"/>
    <property type="match status" value="1"/>
</dbReference>
<evidence type="ECO:0000256" key="9">
    <source>
        <dbReference type="ARBA" id="ARBA00023242"/>
    </source>
</evidence>
<dbReference type="EMBL" id="CP063136">
    <property type="protein sequence ID" value="QOU21312.1"/>
    <property type="molecule type" value="Genomic_DNA"/>
</dbReference>
<dbReference type="GO" id="GO:0051301">
    <property type="term" value="P:cell division"/>
    <property type="evidence" value="ECO:0007669"/>
    <property type="project" value="UniProtKB-KW"/>
</dbReference>
<evidence type="ECO:0000256" key="12">
    <source>
        <dbReference type="SAM" id="Coils"/>
    </source>
</evidence>
<dbReference type="GO" id="GO:0051383">
    <property type="term" value="P:kinetochore organization"/>
    <property type="evidence" value="ECO:0007669"/>
    <property type="project" value="TreeGrafter"/>
</dbReference>
<dbReference type="AlphaFoldDB" id="A0A7D9H397"/>
<organism evidence="16 17">
    <name type="scientific">Dekkera bruxellensis</name>
    <name type="common">Brettanomyces custersii</name>
    <dbReference type="NCBI Taxonomy" id="5007"/>
    <lineage>
        <taxon>Eukaryota</taxon>
        <taxon>Fungi</taxon>
        <taxon>Dikarya</taxon>
        <taxon>Ascomycota</taxon>
        <taxon>Saccharomycotina</taxon>
        <taxon>Pichiomycetes</taxon>
        <taxon>Pichiales</taxon>
        <taxon>Pichiaceae</taxon>
        <taxon>Brettanomyces</taxon>
    </lineage>
</organism>
<dbReference type="GO" id="GO:0044877">
    <property type="term" value="F:protein-containing complex binding"/>
    <property type="evidence" value="ECO:0007669"/>
    <property type="project" value="TreeGrafter"/>
</dbReference>
<feature type="coiled-coil region" evidence="12">
    <location>
        <begin position="165"/>
        <end position="220"/>
    </location>
</feature>
<evidence type="ECO:0000256" key="8">
    <source>
        <dbReference type="ARBA" id="ARBA00023054"/>
    </source>
</evidence>
<reference evidence="15" key="3">
    <citation type="journal article" name="BMC Genomics">
        <title>New genome assemblies reveal patterns of domestication and adaptation across Brettanomyces (Dekkera) species.</title>
        <authorList>
            <person name="Roach M.J."/>
            <person name="Borneman A.R."/>
        </authorList>
    </citation>
    <scope>NUCLEOTIDE SEQUENCE</scope>
    <source>
        <strain evidence="15">UCD 2041</strain>
    </source>
</reference>
<keyword evidence="4" id="KW-0158">Chromosome</keyword>
<evidence type="ECO:0000256" key="5">
    <source>
        <dbReference type="ARBA" id="ARBA00022618"/>
    </source>
</evidence>
<evidence type="ECO:0000256" key="7">
    <source>
        <dbReference type="ARBA" id="ARBA00022838"/>
    </source>
</evidence>
<dbReference type="GO" id="GO:0005634">
    <property type="term" value="C:nucleus"/>
    <property type="evidence" value="ECO:0007669"/>
    <property type="project" value="UniProtKB-SubCell"/>
</dbReference>
<evidence type="ECO:0000256" key="2">
    <source>
        <dbReference type="ARBA" id="ARBA00004629"/>
    </source>
</evidence>